<feature type="repeat" description="ANK" evidence="3">
    <location>
        <begin position="62"/>
        <end position="94"/>
    </location>
</feature>
<organism evidence="5 6">
    <name type="scientific">Stigmatella aurantiaca (strain DW4/3-1)</name>
    <dbReference type="NCBI Taxonomy" id="378806"/>
    <lineage>
        <taxon>Bacteria</taxon>
        <taxon>Pseudomonadati</taxon>
        <taxon>Myxococcota</taxon>
        <taxon>Myxococcia</taxon>
        <taxon>Myxococcales</taxon>
        <taxon>Cystobacterineae</taxon>
        <taxon>Archangiaceae</taxon>
        <taxon>Stigmatella</taxon>
    </lineage>
</organism>
<feature type="compositionally biased region" description="Polar residues" evidence="4">
    <location>
        <begin position="187"/>
        <end position="223"/>
    </location>
</feature>
<dbReference type="EMBL" id="AAMD01000105">
    <property type="protein sequence ID" value="EAU64734.1"/>
    <property type="molecule type" value="Genomic_DNA"/>
</dbReference>
<evidence type="ECO:0000313" key="6">
    <source>
        <dbReference type="Proteomes" id="UP000032702"/>
    </source>
</evidence>
<sequence>MMLASYNGRAETARLLLERGADPEQTNDAGQTPLAGAAFKGHVDIATLLLDGGARVDGTGNDGRTALMFAAMFDKLDVLELLLQRGANREQRDADRPRAPLMSQAEHSVDWLGAVNPGRERRIWLAEEPGYPVTPQKKDLGPPCHSLIRTFVANSSVGTATGWAWTCPLCATATGARRCCCFPPREATSSRPSAWGSFSPSRTICSPDGSRSSASTASIPGRG</sequence>
<feature type="repeat" description="ANK" evidence="3">
    <location>
        <begin position="29"/>
        <end position="61"/>
    </location>
</feature>
<proteinExistence type="predicted"/>
<gene>
    <name evidence="5" type="ORF">STIAU_2615</name>
</gene>
<dbReference type="PROSITE" id="PS50088">
    <property type="entry name" value="ANK_REPEAT"/>
    <property type="match status" value="3"/>
</dbReference>
<protein>
    <submittedName>
        <fullName evidence="5">Ankyrin domain protein</fullName>
    </submittedName>
</protein>
<evidence type="ECO:0000256" key="4">
    <source>
        <dbReference type="SAM" id="MobiDB-lite"/>
    </source>
</evidence>
<dbReference type="Gene3D" id="1.25.40.20">
    <property type="entry name" value="Ankyrin repeat-containing domain"/>
    <property type="match status" value="2"/>
</dbReference>
<dbReference type="InterPro" id="IPR050889">
    <property type="entry name" value="Dendritic_Spine_Reg/Scaffold"/>
</dbReference>
<dbReference type="AlphaFoldDB" id="Q08W74"/>
<dbReference type="SMART" id="SM00248">
    <property type="entry name" value="ANK"/>
    <property type="match status" value="3"/>
</dbReference>
<dbReference type="PANTHER" id="PTHR24166:SF48">
    <property type="entry name" value="PROTEIN VAPYRIN"/>
    <property type="match status" value="1"/>
</dbReference>
<dbReference type="SUPFAM" id="SSF48403">
    <property type="entry name" value="Ankyrin repeat"/>
    <property type="match status" value="1"/>
</dbReference>
<evidence type="ECO:0000256" key="3">
    <source>
        <dbReference type="PROSITE-ProRule" id="PRU00023"/>
    </source>
</evidence>
<name>Q08W74_STIAD</name>
<dbReference type="Proteomes" id="UP000032702">
    <property type="component" value="Unassembled WGS sequence"/>
</dbReference>
<dbReference type="PRINTS" id="PR01415">
    <property type="entry name" value="ANKYRIN"/>
</dbReference>
<comment type="caution">
    <text evidence="5">The sequence shown here is derived from an EMBL/GenBank/DDBJ whole genome shotgun (WGS) entry which is preliminary data.</text>
</comment>
<evidence type="ECO:0000256" key="2">
    <source>
        <dbReference type="ARBA" id="ARBA00023043"/>
    </source>
</evidence>
<dbReference type="Pfam" id="PF12796">
    <property type="entry name" value="Ank_2"/>
    <property type="match status" value="1"/>
</dbReference>
<evidence type="ECO:0000256" key="1">
    <source>
        <dbReference type="ARBA" id="ARBA00022737"/>
    </source>
</evidence>
<dbReference type="PANTHER" id="PTHR24166">
    <property type="entry name" value="ROLLING PEBBLES, ISOFORM B"/>
    <property type="match status" value="1"/>
</dbReference>
<dbReference type="InterPro" id="IPR036770">
    <property type="entry name" value="Ankyrin_rpt-contain_sf"/>
</dbReference>
<dbReference type="PROSITE" id="PS50297">
    <property type="entry name" value="ANK_REP_REGION"/>
    <property type="match status" value="3"/>
</dbReference>
<feature type="region of interest" description="Disordered" evidence="4">
    <location>
        <begin position="186"/>
        <end position="223"/>
    </location>
</feature>
<dbReference type="InterPro" id="IPR002110">
    <property type="entry name" value="Ankyrin_rpt"/>
</dbReference>
<keyword evidence="1" id="KW-0677">Repeat</keyword>
<feature type="repeat" description="ANK" evidence="3">
    <location>
        <begin position="1"/>
        <end position="28"/>
    </location>
</feature>
<accession>Q08W74</accession>
<keyword evidence="2 3" id="KW-0040">ANK repeat</keyword>
<evidence type="ECO:0000313" key="5">
    <source>
        <dbReference type="EMBL" id="EAU64734.1"/>
    </source>
</evidence>
<reference evidence="5 6" key="1">
    <citation type="submission" date="2006-04" db="EMBL/GenBank/DDBJ databases">
        <authorList>
            <person name="Nierman W.C."/>
        </authorList>
    </citation>
    <scope>NUCLEOTIDE SEQUENCE [LARGE SCALE GENOMIC DNA]</scope>
    <source>
        <strain evidence="5 6">DW4/3-1</strain>
    </source>
</reference>